<keyword evidence="7" id="KW-1185">Reference proteome</keyword>
<dbReference type="GO" id="GO:0016119">
    <property type="term" value="P:carotene metabolic process"/>
    <property type="evidence" value="ECO:0007669"/>
    <property type="project" value="TreeGrafter"/>
</dbReference>
<evidence type="ECO:0000313" key="7">
    <source>
        <dbReference type="Proteomes" id="UP000239872"/>
    </source>
</evidence>
<sequence>MWMYNALIILATFVGMEGVAWCAHKFLMHGFLWNLHEDHHKKNPTSFFEKNDYFFVIFAAPGIACLAIGTFYEPLHWLMFIGTGITIYGFAYFMVHDIFIHQRFKILRNSDSFYFRAIRRAHKMHHKHLDKEEGECFGMLWVPLKYFIEALKRNKIHA</sequence>
<dbReference type="AlphaFoldDB" id="A0A2S7T0P9"/>
<accession>A0A2S7T0P9</accession>
<name>A0A2S7T0P9_9BACT</name>
<keyword evidence="4" id="KW-0812">Transmembrane</keyword>
<comment type="similarity">
    <text evidence="1">Belongs to the sterol desaturase family.</text>
</comment>
<evidence type="ECO:0000256" key="1">
    <source>
        <dbReference type="ARBA" id="ARBA00009324"/>
    </source>
</evidence>
<reference evidence="6 7" key="1">
    <citation type="submission" date="2018-01" db="EMBL/GenBank/DDBJ databases">
        <title>A novel member of the phylum Bacteroidetes isolated from glacier ice.</title>
        <authorList>
            <person name="Liu Q."/>
            <person name="Xin Y.-H."/>
        </authorList>
    </citation>
    <scope>NUCLEOTIDE SEQUENCE [LARGE SCALE GENOMIC DNA]</scope>
    <source>
        <strain evidence="6 7">RB1R16</strain>
    </source>
</reference>
<dbReference type="EMBL" id="PPSL01000001">
    <property type="protein sequence ID" value="PQJ12508.1"/>
    <property type="molecule type" value="Genomic_DNA"/>
</dbReference>
<dbReference type="OrthoDB" id="5243888at2"/>
<evidence type="ECO:0000256" key="3">
    <source>
        <dbReference type="ARBA" id="ARBA00023002"/>
    </source>
</evidence>
<dbReference type="PANTHER" id="PTHR31899">
    <property type="entry name" value="BETA-CAROTENE 3-HYDROXYLASE 1, CHLOROPLASTIC"/>
    <property type="match status" value="1"/>
</dbReference>
<evidence type="ECO:0000256" key="4">
    <source>
        <dbReference type="SAM" id="Phobius"/>
    </source>
</evidence>
<keyword evidence="4" id="KW-0472">Membrane</keyword>
<keyword evidence="2" id="KW-0125">Carotenoid biosynthesis</keyword>
<dbReference type="InterPro" id="IPR045019">
    <property type="entry name" value="BETA-OHASE-like"/>
</dbReference>
<dbReference type="Proteomes" id="UP000239872">
    <property type="component" value="Unassembled WGS sequence"/>
</dbReference>
<dbReference type="Pfam" id="PF04116">
    <property type="entry name" value="FA_hydroxylase"/>
    <property type="match status" value="1"/>
</dbReference>
<feature type="transmembrane region" description="Helical" evidence="4">
    <location>
        <begin position="77"/>
        <end position="95"/>
    </location>
</feature>
<evidence type="ECO:0000313" key="6">
    <source>
        <dbReference type="EMBL" id="PQJ12508.1"/>
    </source>
</evidence>
<evidence type="ECO:0000259" key="5">
    <source>
        <dbReference type="Pfam" id="PF04116"/>
    </source>
</evidence>
<comment type="caution">
    <text evidence="6">The sequence shown here is derived from an EMBL/GenBank/DDBJ whole genome shotgun (WGS) entry which is preliminary data.</text>
</comment>
<organism evidence="6 7">
    <name type="scientific">Flavipsychrobacter stenotrophus</name>
    <dbReference type="NCBI Taxonomy" id="2077091"/>
    <lineage>
        <taxon>Bacteria</taxon>
        <taxon>Pseudomonadati</taxon>
        <taxon>Bacteroidota</taxon>
        <taxon>Chitinophagia</taxon>
        <taxon>Chitinophagales</taxon>
        <taxon>Chitinophagaceae</taxon>
        <taxon>Flavipsychrobacter</taxon>
    </lineage>
</organism>
<dbReference type="InterPro" id="IPR006694">
    <property type="entry name" value="Fatty_acid_hydroxylase"/>
</dbReference>
<dbReference type="GO" id="GO:0005506">
    <property type="term" value="F:iron ion binding"/>
    <property type="evidence" value="ECO:0007669"/>
    <property type="project" value="InterPro"/>
</dbReference>
<dbReference type="PANTHER" id="PTHR31899:SF9">
    <property type="entry name" value="BETA-CAROTENE 3-HYDROXYLASE 1, CHLOROPLASTIC"/>
    <property type="match status" value="1"/>
</dbReference>
<protein>
    <submittedName>
        <fullName evidence="6">Beta-carotene hydroxylase</fullName>
    </submittedName>
</protein>
<feature type="transmembrane region" description="Helical" evidence="4">
    <location>
        <begin position="53"/>
        <end position="72"/>
    </location>
</feature>
<feature type="domain" description="Fatty acid hydroxylase" evidence="5">
    <location>
        <begin position="10"/>
        <end position="138"/>
    </location>
</feature>
<keyword evidence="4" id="KW-1133">Transmembrane helix</keyword>
<gene>
    <name evidence="6" type="ORF">CJD36_001805</name>
</gene>
<evidence type="ECO:0000256" key="2">
    <source>
        <dbReference type="ARBA" id="ARBA00022746"/>
    </source>
</evidence>
<dbReference type="GO" id="GO:0010291">
    <property type="term" value="F:beta-carotene 3-hydroxylase activity"/>
    <property type="evidence" value="ECO:0007669"/>
    <property type="project" value="TreeGrafter"/>
</dbReference>
<proteinExistence type="inferred from homology"/>
<dbReference type="GO" id="GO:0016123">
    <property type="term" value="P:xanthophyll biosynthetic process"/>
    <property type="evidence" value="ECO:0007669"/>
    <property type="project" value="TreeGrafter"/>
</dbReference>
<keyword evidence="3" id="KW-0560">Oxidoreductase</keyword>